<dbReference type="EMBL" id="OOIL02006839">
    <property type="protein sequence ID" value="VFR02647.1"/>
    <property type="molecule type" value="Genomic_DNA"/>
</dbReference>
<evidence type="ECO:0000313" key="2">
    <source>
        <dbReference type="Proteomes" id="UP000595140"/>
    </source>
</evidence>
<gene>
    <name evidence="1" type="ORF">CCAM_LOCUS44422</name>
</gene>
<name>A0A484NRJ5_9ASTE</name>
<accession>A0A484NRJ5</accession>
<keyword evidence="2" id="KW-1185">Reference proteome</keyword>
<proteinExistence type="predicted"/>
<evidence type="ECO:0000313" key="1">
    <source>
        <dbReference type="EMBL" id="VFR02647.1"/>
    </source>
</evidence>
<dbReference type="AlphaFoldDB" id="A0A484NRJ5"/>
<sequence length="94" mass="10676">MVPSDEELFQAFRSDLQEVGRIGQEWFTRLVKSKDEEKARLEGMMVACQKDAQAAHQKAEKAEEKLLEHCVAFRKLYAKHVGLLKASKEADAQA</sequence>
<reference evidence="1 2" key="1">
    <citation type="submission" date="2018-04" db="EMBL/GenBank/DDBJ databases">
        <authorList>
            <person name="Vogel A."/>
        </authorList>
    </citation>
    <scope>NUCLEOTIDE SEQUENCE [LARGE SCALE GENOMIC DNA]</scope>
</reference>
<dbReference type="Proteomes" id="UP000595140">
    <property type="component" value="Unassembled WGS sequence"/>
</dbReference>
<organism evidence="1 2">
    <name type="scientific">Cuscuta campestris</name>
    <dbReference type="NCBI Taxonomy" id="132261"/>
    <lineage>
        <taxon>Eukaryota</taxon>
        <taxon>Viridiplantae</taxon>
        <taxon>Streptophyta</taxon>
        <taxon>Embryophyta</taxon>
        <taxon>Tracheophyta</taxon>
        <taxon>Spermatophyta</taxon>
        <taxon>Magnoliopsida</taxon>
        <taxon>eudicotyledons</taxon>
        <taxon>Gunneridae</taxon>
        <taxon>Pentapetalae</taxon>
        <taxon>asterids</taxon>
        <taxon>lamiids</taxon>
        <taxon>Solanales</taxon>
        <taxon>Convolvulaceae</taxon>
        <taxon>Cuscuteae</taxon>
        <taxon>Cuscuta</taxon>
        <taxon>Cuscuta subgen. Grammica</taxon>
        <taxon>Cuscuta sect. Cleistogrammica</taxon>
    </lineage>
</organism>
<protein>
    <submittedName>
        <fullName evidence="1">Uncharacterized protein</fullName>
    </submittedName>
</protein>